<organism evidence="3 4">
    <name type="scientific">Salix brachista</name>
    <dbReference type="NCBI Taxonomy" id="2182728"/>
    <lineage>
        <taxon>Eukaryota</taxon>
        <taxon>Viridiplantae</taxon>
        <taxon>Streptophyta</taxon>
        <taxon>Embryophyta</taxon>
        <taxon>Tracheophyta</taxon>
        <taxon>Spermatophyta</taxon>
        <taxon>Magnoliopsida</taxon>
        <taxon>eudicotyledons</taxon>
        <taxon>Gunneridae</taxon>
        <taxon>Pentapetalae</taxon>
        <taxon>rosids</taxon>
        <taxon>fabids</taxon>
        <taxon>Malpighiales</taxon>
        <taxon>Salicaceae</taxon>
        <taxon>Saliceae</taxon>
        <taxon>Salix</taxon>
    </lineage>
</organism>
<feature type="compositionally biased region" description="Basic and acidic residues" evidence="1">
    <location>
        <begin position="304"/>
        <end position="313"/>
    </location>
</feature>
<protein>
    <submittedName>
        <fullName evidence="3">Uncharacterized protein</fullName>
    </submittedName>
</protein>
<feature type="region of interest" description="Disordered" evidence="1">
    <location>
        <begin position="289"/>
        <end position="350"/>
    </location>
</feature>
<comment type="caution">
    <text evidence="3">The sequence shown here is derived from an EMBL/GenBank/DDBJ whole genome shotgun (WGS) entry which is preliminary data.</text>
</comment>
<reference evidence="4" key="1">
    <citation type="journal article" date="2019" name="Gigascience">
        <title>De novo genome assembly of the endangered Acer yangbiense, a plant species with extremely small populations endemic to Yunnan Province, China.</title>
        <authorList>
            <person name="Yang J."/>
            <person name="Wariss H.M."/>
            <person name="Tao L."/>
            <person name="Zhang R."/>
            <person name="Yun Q."/>
            <person name="Hollingsworth P."/>
            <person name="Dao Z."/>
            <person name="Luo G."/>
            <person name="Guo H."/>
            <person name="Ma Y."/>
            <person name="Sun W."/>
        </authorList>
    </citation>
    <scope>NUCLEOTIDE SEQUENCE [LARGE SCALE GENOMIC DNA]</scope>
    <source>
        <strain evidence="4">cv. br00</strain>
    </source>
</reference>
<feature type="transmembrane region" description="Helical" evidence="2">
    <location>
        <begin position="91"/>
        <end position="109"/>
    </location>
</feature>
<dbReference type="EMBL" id="VDCV01000006">
    <property type="protein sequence ID" value="KAB5553255.1"/>
    <property type="molecule type" value="Genomic_DNA"/>
</dbReference>
<evidence type="ECO:0000313" key="4">
    <source>
        <dbReference type="Proteomes" id="UP000326939"/>
    </source>
</evidence>
<proteinExistence type="predicted"/>
<sequence>MLDRLDALFIKLEFAADSLAKRRVERVVGFRKTTTITQQAVAAITDFLDQAIDDLETGFHPPALGTHTSMPFLFLRFYTGKKFLSGSWKESWIGIVTSYGLGGVSYIGYNSSNNNERYYLVPVLYAVIFTVSGVFAGCHLSCTLLGILDSLLRGPGSFSVGFLDFVSKVQLFDLNFYAIVLLINVPLIADPSFLYDLLKNLMPWNMFLNKKNSLKQNFSIGKLGNKTMQRSMVIAHREMMPHSKEEAEFASCCKFYVSSSSKRQRFRSAHPNRSLTSFPPNFLPETSPFSCVPKSLSKNNSTRGEGKKQRKVDDDDGGGGSETRRFRNHGYRVPNSAMSNENDGYDSSSISNHFITAV</sequence>
<accession>A0A5N5MDM2</accession>
<evidence type="ECO:0000313" key="3">
    <source>
        <dbReference type="EMBL" id="KAB5553255.1"/>
    </source>
</evidence>
<feature type="transmembrane region" description="Helical" evidence="2">
    <location>
        <begin position="121"/>
        <end position="148"/>
    </location>
</feature>
<keyword evidence="2" id="KW-0812">Transmembrane</keyword>
<gene>
    <name evidence="3" type="ORF">DKX38_010566</name>
</gene>
<feature type="compositionally biased region" description="Polar residues" evidence="1">
    <location>
        <begin position="336"/>
        <end position="350"/>
    </location>
</feature>
<feature type="transmembrane region" description="Helical" evidence="2">
    <location>
        <begin position="176"/>
        <end position="198"/>
    </location>
</feature>
<keyword evidence="2" id="KW-1133">Transmembrane helix</keyword>
<evidence type="ECO:0000256" key="1">
    <source>
        <dbReference type="SAM" id="MobiDB-lite"/>
    </source>
</evidence>
<dbReference type="AlphaFoldDB" id="A0A5N5MDM2"/>
<keyword evidence="2" id="KW-0472">Membrane</keyword>
<evidence type="ECO:0000256" key="2">
    <source>
        <dbReference type="SAM" id="Phobius"/>
    </source>
</evidence>
<dbReference type="Proteomes" id="UP000326939">
    <property type="component" value="Chromosome 6"/>
</dbReference>
<keyword evidence="4" id="KW-1185">Reference proteome</keyword>
<name>A0A5N5MDM2_9ROSI</name>